<dbReference type="GO" id="GO:0006355">
    <property type="term" value="P:regulation of DNA-templated transcription"/>
    <property type="evidence" value="ECO:0007669"/>
    <property type="project" value="InterPro"/>
</dbReference>
<evidence type="ECO:0000256" key="2">
    <source>
        <dbReference type="ARBA" id="ARBA00049988"/>
    </source>
</evidence>
<comment type="caution">
    <text evidence="3">The sequence shown here is derived from an EMBL/GenBank/DDBJ whole genome shotgun (WGS) entry which is preliminary data.</text>
</comment>
<dbReference type="InterPro" id="IPR014795">
    <property type="entry name" value="TacA_1-like"/>
</dbReference>
<dbReference type="InterPro" id="IPR010985">
    <property type="entry name" value="Ribbon_hlx_hlx"/>
</dbReference>
<evidence type="ECO:0000313" key="4">
    <source>
        <dbReference type="Proteomes" id="UP000078316"/>
    </source>
</evidence>
<accession>A0A179S8R4</accession>
<name>A0A179S8R4_9HYPH</name>
<dbReference type="OrthoDB" id="573898at2"/>
<evidence type="ECO:0000313" key="3">
    <source>
        <dbReference type="EMBL" id="OAS24133.1"/>
    </source>
</evidence>
<dbReference type="Proteomes" id="UP000078316">
    <property type="component" value="Unassembled WGS sequence"/>
</dbReference>
<comment type="similarity">
    <text evidence="2">Belongs to the TacA antitoxin family.</text>
</comment>
<dbReference type="Gene3D" id="1.20.5.780">
    <property type="entry name" value="Single helix bin"/>
    <property type="match status" value="1"/>
</dbReference>
<organism evidence="3 4">
    <name type="scientific">Methylobacterium platani</name>
    <dbReference type="NCBI Taxonomy" id="427683"/>
    <lineage>
        <taxon>Bacteria</taxon>
        <taxon>Pseudomonadati</taxon>
        <taxon>Pseudomonadota</taxon>
        <taxon>Alphaproteobacteria</taxon>
        <taxon>Hyphomicrobiales</taxon>
        <taxon>Methylobacteriaceae</taxon>
        <taxon>Methylobacterium</taxon>
    </lineage>
</organism>
<keyword evidence="1" id="KW-1277">Toxin-antitoxin system</keyword>
<protein>
    <recommendedName>
        <fullName evidence="5">DUF1778 domain-containing protein</fullName>
    </recommendedName>
</protein>
<dbReference type="SUPFAM" id="SSF47598">
    <property type="entry name" value="Ribbon-helix-helix"/>
    <property type="match status" value="1"/>
</dbReference>
<evidence type="ECO:0008006" key="5">
    <source>
        <dbReference type="Google" id="ProtNLM"/>
    </source>
</evidence>
<evidence type="ECO:0000256" key="1">
    <source>
        <dbReference type="ARBA" id="ARBA00022649"/>
    </source>
</evidence>
<reference evidence="3 4" key="1">
    <citation type="submission" date="2016-04" db="EMBL/GenBank/DDBJ databases">
        <authorList>
            <person name="Evans L.H."/>
            <person name="Alamgir A."/>
            <person name="Owens N."/>
            <person name="Weber N.D."/>
            <person name="Virtaneva K."/>
            <person name="Barbian K."/>
            <person name="Babar A."/>
            <person name="Rosenke K."/>
        </authorList>
    </citation>
    <scope>NUCLEOTIDE SEQUENCE [LARGE SCALE GENOMIC DNA]</scope>
    <source>
        <strain evidence="3 4">PMB02</strain>
    </source>
</reference>
<sequence length="73" mass="8248">MSCRSQPPHSIDDETMSPIELAASRARQSIAAHAALVLYDRDRAVFFDTLINPRGQNDRLKAAFAEHARRVER</sequence>
<gene>
    <name evidence="3" type="ORF">A5481_15335</name>
</gene>
<proteinExistence type="inferred from homology"/>
<dbReference type="EMBL" id="LWHQ01000027">
    <property type="protein sequence ID" value="OAS24133.1"/>
    <property type="molecule type" value="Genomic_DNA"/>
</dbReference>
<dbReference type="Pfam" id="PF08681">
    <property type="entry name" value="TacA1"/>
    <property type="match status" value="1"/>
</dbReference>
<dbReference type="STRING" id="427683.A5481_15335"/>
<dbReference type="AlphaFoldDB" id="A0A179S8R4"/>